<feature type="repeat" description="PPR" evidence="2">
    <location>
        <begin position="430"/>
        <end position="465"/>
    </location>
</feature>
<proteinExistence type="predicted"/>
<feature type="repeat" description="PPR" evidence="2">
    <location>
        <begin position="296"/>
        <end position="330"/>
    </location>
</feature>
<name>A0AAX6FMG0_IRIPA</name>
<dbReference type="AlphaFoldDB" id="A0AAX6FMG0"/>
<keyword evidence="1" id="KW-0677">Repeat</keyword>
<accession>A0AAX6FMG0</accession>
<dbReference type="InterPro" id="IPR011990">
    <property type="entry name" value="TPR-like_helical_dom_sf"/>
</dbReference>
<dbReference type="GO" id="GO:0009451">
    <property type="term" value="P:RNA modification"/>
    <property type="evidence" value="ECO:0007669"/>
    <property type="project" value="InterPro"/>
</dbReference>
<dbReference type="GO" id="GO:0003723">
    <property type="term" value="F:RNA binding"/>
    <property type="evidence" value="ECO:0007669"/>
    <property type="project" value="InterPro"/>
</dbReference>
<organism evidence="3 4">
    <name type="scientific">Iris pallida</name>
    <name type="common">Sweet iris</name>
    <dbReference type="NCBI Taxonomy" id="29817"/>
    <lineage>
        <taxon>Eukaryota</taxon>
        <taxon>Viridiplantae</taxon>
        <taxon>Streptophyta</taxon>
        <taxon>Embryophyta</taxon>
        <taxon>Tracheophyta</taxon>
        <taxon>Spermatophyta</taxon>
        <taxon>Magnoliopsida</taxon>
        <taxon>Liliopsida</taxon>
        <taxon>Asparagales</taxon>
        <taxon>Iridaceae</taxon>
        <taxon>Iridoideae</taxon>
        <taxon>Irideae</taxon>
        <taxon>Iris</taxon>
    </lineage>
</organism>
<dbReference type="FunFam" id="1.25.40.10:FF:000975">
    <property type="entry name" value="Pentatricopeptide repeat-containing protein"/>
    <property type="match status" value="1"/>
</dbReference>
<dbReference type="Proteomes" id="UP001140949">
    <property type="component" value="Unassembled WGS sequence"/>
</dbReference>
<gene>
    <name evidence="3" type="ORF">M6B38_411350</name>
</gene>
<dbReference type="EMBL" id="JANAVB010027994">
    <property type="protein sequence ID" value="KAJ6817453.1"/>
    <property type="molecule type" value="Genomic_DNA"/>
</dbReference>
<evidence type="ECO:0000256" key="2">
    <source>
        <dbReference type="PROSITE-ProRule" id="PRU00708"/>
    </source>
</evidence>
<reference evidence="3" key="1">
    <citation type="journal article" date="2023" name="GigaByte">
        <title>Genome assembly of the bearded iris, Iris pallida Lam.</title>
        <authorList>
            <person name="Bruccoleri R.E."/>
            <person name="Oakeley E.J."/>
            <person name="Faust A.M.E."/>
            <person name="Altorfer M."/>
            <person name="Dessus-Babus S."/>
            <person name="Burckhardt D."/>
            <person name="Oertli M."/>
            <person name="Naumann U."/>
            <person name="Petersen F."/>
            <person name="Wong J."/>
        </authorList>
    </citation>
    <scope>NUCLEOTIDE SEQUENCE</scope>
    <source>
        <strain evidence="3">GSM-AAB239-AS_SAM_17_03QT</strain>
    </source>
</reference>
<dbReference type="InterPro" id="IPR046848">
    <property type="entry name" value="E_motif"/>
</dbReference>
<evidence type="ECO:0000256" key="1">
    <source>
        <dbReference type="ARBA" id="ARBA00022737"/>
    </source>
</evidence>
<dbReference type="PANTHER" id="PTHR47926:SF481">
    <property type="entry name" value="TETRATRICOPEPTIDE-LIKE HELICAL DOMAIN SUPERFAMILY"/>
    <property type="match status" value="1"/>
</dbReference>
<evidence type="ECO:0000313" key="4">
    <source>
        <dbReference type="Proteomes" id="UP001140949"/>
    </source>
</evidence>
<protein>
    <submittedName>
        <fullName evidence="3">Pentatricopeptide repeat-containing protein-like isoform X3, mitochondrial</fullName>
    </submittedName>
</protein>
<reference evidence="3" key="2">
    <citation type="submission" date="2023-04" db="EMBL/GenBank/DDBJ databases">
        <authorList>
            <person name="Bruccoleri R.E."/>
            <person name="Oakeley E.J."/>
            <person name="Faust A.-M."/>
            <person name="Dessus-Babus S."/>
            <person name="Altorfer M."/>
            <person name="Burckhardt D."/>
            <person name="Oertli M."/>
            <person name="Naumann U."/>
            <person name="Petersen F."/>
            <person name="Wong J."/>
        </authorList>
    </citation>
    <scope>NUCLEOTIDE SEQUENCE</scope>
    <source>
        <strain evidence="3">GSM-AAB239-AS_SAM_17_03QT</strain>
        <tissue evidence="3">Leaf</tissue>
    </source>
</reference>
<dbReference type="PANTHER" id="PTHR47926">
    <property type="entry name" value="PENTATRICOPEPTIDE REPEAT-CONTAINING PROTEIN"/>
    <property type="match status" value="1"/>
</dbReference>
<evidence type="ECO:0000313" key="3">
    <source>
        <dbReference type="EMBL" id="KAJ6817453.1"/>
    </source>
</evidence>
<feature type="repeat" description="PPR" evidence="2">
    <location>
        <begin position="635"/>
        <end position="669"/>
    </location>
</feature>
<dbReference type="InterPro" id="IPR046960">
    <property type="entry name" value="PPR_At4g14850-like_plant"/>
</dbReference>
<dbReference type="Gene3D" id="1.25.40.10">
    <property type="entry name" value="Tetratricopeptide repeat domain"/>
    <property type="match status" value="7"/>
</dbReference>
<dbReference type="PROSITE" id="PS51375">
    <property type="entry name" value="PPR"/>
    <property type="match status" value="5"/>
</dbReference>
<dbReference type="FunFam" id="1.25.40.10:FF:000073">
    <property type="entry name" value="Pentatricopeptide repeat-containing protein chloroplastic"/>
    <property type="match status" value="1"/>
</dbReference>
<dbReference type="FunFam" id="1.25.40.10:FF:000640">
    <property type="entry name" value="Tetratricopeptide repeat (TPR)-like superfamily protein"/>
    <property type="match status" value="1"/>
</dbReference>
<dbReference type="NCBIfam" id="TIGR00756">
    <property type="entry name" value="PPR"/>
    <property type="match status" value="4"/>
</dbReference>
<dbReference type="Pfam" id="PF20431">
    <property type="entry name" value="E_motif"/>
    <property type="match status" value="1"/>
</dbReference>
<dbReference type="Pfam" id="PF01535">
    <property type="entry name" value="PPR"/>
    <property type="match status" value="6"/>
</dbReference>
<feature type="repeat" description="PPR" evidence="2">
    <location>
        <begin position="736"/>
        <end position="770"/>
    </location>
</feature>
<comment type="caution">
    <text evidence="3">The sequence shown here is derived from an EMBL/GenBank/DDBJ whole genome shotgun (WGS) entry which is preliminary data.</text>
</comment>
<dbReference type="Pfam" id="PF13041">
    <property type="entry name" value="PPR_2"/>
    <property type="match status" value="2"/>
</dbReference>
<feature type="repeat" description="PPR" evidence="2">
    <location>
        <begin position="191"/>
        <end position="225"/>
    </location>
</feature>
<sequence>MVRGGYKITRNPFLPHKTHKIPIKYFFSSSPNVLYPSSSDCNRNPLDEMSHRTSFASHSLRLLQQNPSKPSIVASVHSLSLKNNTIMEISARTTLLTAYARAHDLHSSLALFDEAAASSRDLISWNSAISACVVNACYCSSITIFREMGRGFGEVDSTTLVIILSAMSRIRNLKCGEAIHGMALKRRFDSDVYLNNALIDMYAKCGDMGRSLGVFEEMEVKDVASWNSVMTGYLYNGYPMESALLCRQMSCSSVGLDQVSLSCVISACSCLEELSDLGEVVHAWVVKLGYDGTPHSSSISNSLISFYCRCGDVEAAEKVFQRLVLKNVISWNSMINGLVENGRLSGGLDLFRAIRATSEVQPDAVTLVTILPVCGMLNLFPHVKSIHGFAIRNDIEFEDPAVSNSLLDIYLKCDDLIYADFLFRTMPNKDLITWNTIILGYSQSDFHREEARILFKELLKEGLECSLATLLAILPSCNNPQDINFGTSIHCWELKYGFADTLSASNALILMYINCGDLMASSLLLKIILPVSDVVSWNTIIVGFVQNEHHKDALKSYEFMRCSLNIDPDPITLVSILSACGNLELLFYGQSLHGFMIRTPIGSDLRVKNALITMYFRCGDSKSSELVFNTNSHNNLCSWSCMISGFAQNRNGGKALEYFCHMTRSDIQPNDISLVGLLCACTQLGNLRLGREVNGYIFHFGHHDNVFISSALVDMYSKCGRLDIATRVFESSYEKSIASWNSMISAYGFHGHGKKAIKLFSKMSNMNVRPTKSTFIALLSACSHCGLVDEGWRHYKLMVEEFKLEAAVEHHVLVVDMLGRVGRLRKAYEFVMELGIRAESEVWGALLSACKDHGELEMGKSIAERLFFLEPKNTGYYVTLSNLYAYHGIWNTAEDVRSMIRDRRLMKPPGSSSIDVPI</sequence>
<dbReference type="InterPro" id="IPR002885">
    <property type="entry name" value="PPR_rpt"/>
</dbReference>
<keyword evidence="4" id="KW-1185">Reference proteome</keyword>